<keyword evidence="7 16" id="KW-0812">Transmembrane</keyword>
<dbReference type="Pfam" id="PF10609">
    <property type="entry name" value="ParA"/>
    <property type="match status" value="1"/>
</dbReference>
<evidence type="ECO:0000256" key="8">
    <source>
        <dbReference type="ARBA" id="ARBA00022741"/>
    </source>
</evidence>
<dbReference type="KEGG" id="psul:AU252_15490"/>
<reference evidence="18 19" key="1">
    <citation type="submission" date="2015-12" db="EMBL/GenBank/DDBJ databases">
        <authorList>
            <person name="Shamseldin A."/>
            <person name="Moawad H."/>
            <person name="Abd El-Rahim W.M."/>
            <person name="Sadowsky M.J."/>
        </authorList>
    </citation>
    <scope>NUCLEOTIDE SEQUENCE [LARGE SCALE GENOMIC DNA]</scope>
    <source>
        <strain evidence="18 19">Ar51</strain>
    </source>
</reference>
<dbReference type="NCBIfam" id="TIGR01007">
    <property type="entry name" value="eps_fam"/>
    <property type="match status" value="1"/>
</dbReference>
<dbReference type="GO" id="GO:0004715">
    <property type="term" value="F:non-membrane spanning protein tyrosine kinase activity"/>
    <property type="evidence" value="ECO:0007669"/>
    <property type="project" value="UniProtKB-EC"/>
</dbReference>
<comment type="similarity">
    <text evidence="3">Belongs to the CpsD/CapB family.</text>
</comment>
<dbReference type="InterPro" id="IPR033756">
    <property type="entry name" value="YlxH/NBP35"/>
</dbReference>
<evidence type="ECO:0000259" key="17">
    <source>
        <dbReference type="Pfam" id="PF02706"/>
    </source>
</evidence>
<dbReference type="GO" id="GO:0005886">
    <property type="term" value="C:plasma membrane"/>
    <property type="evidence" value="ECO:0007669"/>
    <property type="project" value="UniProtKB-SubCell"/>
</dbReference>
<feature type="region of interest" description="Disordered" evidence="15">
    <location>
        <begin position="473"/>
        <end position="530"/>
    </location>
</feature>
<evidence type="ECO:0000256" key="13">
    <source>
        <dbReference type="ARBA" id="ARBA00023137"/>
    </source>
</evidence>
<dbReference type="CDD" id="cd05387">
    <property type="entry name" value="BY-kinase"/>
    <property type="match status" value="1"/>
</dbReference>
<protein>
    <recommendedName>
        <fullName evidence="4">non-specific protein-tyrosine kinase</fullName>
        <ecNumber evidence="4">2.7.10.2</ecNumber>
    </recommendedName>
</protein>
<feature type="transmembrane region" description="Helical" evidence="16">
    <location>
        <begin position="196"/>
        <end position="215"/>
    </location>
</feature>
<dbReference type="Proteomes" id="UP000065151">
    <property type="component" value="Chromosome"/>
</dbReference>
<dbReference type="SUPFAM" id="SSF52540">
    <property type="entry name" value="P-loop containing nucleoside triphosphate hydrolases"/>
    <property type="match status" value="1"/>
</dbReference>
<name>A0A0U3PJ09_9MICC</name>
<evidence type="ECO:0000256" key="12">
    <source>
        <dbReference type="ARBA" id="ARBA00023136"/>
    </source>
</evidence>
<accession>A0A0U3PJ09</accession>
<evidence type="ECO:0000313" key="19">
    <source>
        <dbReference type="Proteomes" id="UP000065151"/>
    </source>
</evidence>
<sequence>MLPFLSMPVGATPETYRGTPVLDLRDYLRILRRNWILVVAATLAGLLVGGVFSVLAKPIYKADTELFVATHSSGSVQELLQGNTFTQARVQSYVKTVGSPLVLQPAIDSLGLETTPAQLSRVVTASSDLDTVLINITVEDGSPVRAAATAEAVATSLIRAVDSLERPKTGGTSPVSLSIIKPAVAPDAPSSPNTRLNLLLGLVVGLALGIGLSVLRTLTDTRIRGEADMRNITDAPLLGGISFDAEATKKPLLTQVAPQSPRAESFRQLRTNLQFANVSGHAKTVLITSSLPGEGKSTTATNLAIALAQAGESVCLIDADLRRPMVGDYMGIDASAGLTTALVGLADVDDLLQPWGDDNLFILASGQIPPNPSELLGSTEMKQLIMRLEQAFDTIIIDAPPLLPVTDAAVLSQHVGGVVLVVGTQKLKHQDLVKSIAALQLVGSNLLGVVLNRLPPKGPDAYSYSYGGHDATLSNDETPLAADGTSRRRARGNQNGGWKVHGAASAGSEVLQDDGPRPATKYPAGRLSKR</sequence>
<dbReference type="STRING" id="121292.AU252_15490"/>
<dbReference type="FunFam" id="3.40.50.300:FF:000527">
    <property type="entry name" value="Tyrosine-protein kinase etk"/>
    <property type="match status" value="1"/>
</dbReference>
<evidence type="ECO:0000256" key="7">
    <source>
        <dbReference type="ARBA" id="ARBA00022692"/>
    </source>
</evidence>
<evidence type="ECO:0000256" key="5">
    <source>
        <dbReference type="ARBA" id="ARBA00022475"/>
    </source>
</evidence>
<dbReference type="InterPro" id="IPR027417">
    <property type="entry name" value="P-loop_NTPase"/>
</dbReference>
<dbReference type="InterPro" id="IPR005702">
    <property type="entry name" value="Wzc-like_C"/>
</dbReference>
<keyword evidence="12 16" id="KW-0472">Membrane</keyword>
<dbReference type="PANTHER" id="PTHR32309:SF13">
    <property type="entry name" value="FERRIC ENTEROBACTIN TRANSPORT PROTEIN FEPE"/>
    <property type="match status" value="1"/>
</dbReference>
<comment type="subcellular location">
    <subcellularLocation>
        <location evidence="1">Cell membrane</location>
        <topology evidence="1">Multi-pass membrane protein</topology>
    </subcellularLocation>
</comment>
<evidence type="ECO:0000256" key="3">
    <source>
        <dbReference type="ARBA" id="ARBA00007316"/>
    </source>
</evidence>
<keyword evidence="5" id="KW-1003">Cell membrane</keyword>
<dbReference type="GO" id="GO:0005524">
    <property type="term" value="F:ATP binding"/>
    <property type="evidence" value="ECO:0007669"/>
    <property type="project" value="UniProtKB-KW"/>
</dbReference>
<comment type="similarity">
    <text evidence="2">Belongs to the CpsC/CapA family.</text>
</comment>
<evidence type="ECO:0000256" key="4">
    <source>
        <dbReference type="ARBA" id="ARBA00011903"/>
    </source>
</evidence>
<dbReference type="GO" id="GO:0042802">
    <property type="term" value="F:identical protein binding"/>
    <property type="evidence" value="ECO:0007669"/>
    <property type="project" value="UniProtKB-ARBA"/>
</dbReference>
<feature type="transmembrane region" description="Helical" evidence="16">
    <location>
        <begin position="35"/>
        <end position="56"/>
    </location>
</feature>
<evidence type="ECO:0000256" key="14">
    <source>
        <dbReference type="ARBA" id="ARBA00051245"/>
    </source>
</evidence>
<gene>
    <name evidence="18" type="ORF">AU252_15490</name>
</gene>
<keyword evidence="10" id="KW-0067">ATP-binding</keyword>
<dbReference type="EMBL" id="CP013747">
    <property type="protein sequence ID" value="ALV42376.1"/>
    <property type="molecule type" value="Genomic_DNA"/>
</dbReference>
<dbReference type="InterPro" id="IPR050445">
    <property type="entry name" value="Bact_polysacc_biosynth/exp"/>
</dbReference>
<comment type="catalytic activity">
    <reaction evidence="14">
        <text>L-tyrosyl-[protein] + ATP = O-phospho-L-tyrosyl-[protein] + ADP + H(+)</text>
        <dbReference type="Rhea" id="RHEA:10596"/>
        <dbReference type="Rhea" id="RHEA-COMP:10136"/>
        <dbReference type="Rhea" id="RHEA-COMP:20101"/>
        <dbReference type="ChEBI" id="CHEBI:15378"/>
        <dbReference type="ChEBI" id="CHEBI:30616"/>
        <dbReference type="ChEBI" id="CHEBI:46858"/>
        <dbReference type="ChEBI" id="CHEBI:61978"/>
        <dbReference type="ChEBI" id="CHEBI:456216"/>
        <dbReference type="EC" id="2.7.10.2"/>
    </reaction>
</comment>
<evidence type="ECO:0000256" key="11">
    <source>
        <dbReference type="ARBA" id="ARBA00022989"/>
    </source>
</evidence>
<evidence type="ECO:0000256" key="2">
    <source>
        <dbReference type="ARBA" id="ARBA00006683"/>
    </source>
</evidence>
<evidence type="ECO:0000313" key="18">
    <source>
        <dbReference type="EMBL" id="ALV42376.1"/>
    </source>
</evidence>
<keyword evidence="6" id="KW-0808">Transferase</keyword>
<keyword evidence="9" id="KW-0418">Kinase</keyword>
<keyword evidence="8" id="KW-0547">Nucleotide-binding</keyword>
<dbReference type="EC" id="2.7.10.2" evidence="4"/>
<proteinExistence type="inferred from homology"/>
<organism evidence="18">
    <name type="scientific">Pseudarthrobacter sulfonivorans</name>
    <dbReference type="NCBI Taxonomy" id="121292"/>
    <lineage>
        <taxon>Bacteria</taxon>
        <taxon>Bacillati</taxon>
        <taxon>Actinomycetota</taxon>
        <taxon>Actinomycetes</taxon>
        <taxon>Micrococcales</taxon>
        <taxon>Micrococcaceae</taxon>
        <taxon>Pseudarthrobacter</taxon>
    </lineage>
</organism>
<dbReference type="AlphaFoldDB" id="A0A0U3PJ09"/>
<dbReference type="InterPro" id="IPR003856">
    <property type="entry name" value="LPS_length_determ_N"/>
</dbReference>
<keyword evidence="13" id="KW-0829">Tyrosine-protein kinase</keyword>
<dbReference type="Pfam" id="PF02706">
    <property type="entry name" value="Wzz"/>
    <property type="match status" value="1"/>
</dbReference>
<evidence type="ECO:0000256" key="9">
    <source>
        <dbReference type="ARBA" id="ARBA00022777"/>
    </source>
</evidence>
<evidence type="ECO:0000256" key="16">
    <source>
        <dbReference type="SAM" id="Phobius"/>
    </source>
</evidence>
<evidence type="ECO:0000256" key="1">
    <source>
        <dbReference type="ARBA" id="ARBA00004651"/>
    </source>
</evidence>
<evidence type="ECO:0000256" key="10">
    <source>
        <dbReference type="ARBA" id="ARBA00022840"/>
    </source>
</evidence>
<keyword evidence="11 16" id="KW-1133">Transmembrane helix</keyword>
<dbReference type="PANTHER" id="PTHR32309">
    <property type="entry name" value="TYROSINE-PROTEIN KINASE"/>
    <property type="match status" value="1"/>
</dbReference>
<feature type="domain" description="Polysaccharide chain length determinant N-terminal" evidence="17">
    <location>
        <begin position="22"/>
        <end position="109"/>
    </location>
</feature>
<dbReference type="Gene3D" id="3.40.50.300">
    <property type="entry name" value="P-loop containing nucleotide triphosphate hydrolases"/>
    <property type="match status" value="1"/>
</dbReference>
<evidence type="ECO:0000256" key="6">
    <source>
        <dbReference type="ARBA" id="ARBA00022679"/>
    </source>
</evidence>
<dbReference type="RefSeq" id="WP_058931493.1">
    <property type="nucleotide sequence ID" value="NZ_CP013747.1"/>
</dbReference>
<evidence type="ECO:0000256" key="15">
    <source>
        <dbReference type="SAM" id="MobiDB-lite"/>
    </source>
</evidence>